<accession>A0A9N9EZ51</accession>
<dbReference type="AlphaFoldDB" id="A0A9N9EZ51"/>
<proteinExistence type="predicted"/>
<dbReference type="Proteomes" id="UP000789396">
    <property type="component" value="Unassembled WGS sequence"/>
</dbReference>
<dbReference type="EMBL" id="CAJVPZ010001669">
    <property type="protein sequence ID" value="CAG8497321.1"/>
    <property type="molecule type" value="Genomic_DNA"/>
</dbReference>
<protein>
    <submittedName>
        <fullName evidence="2">18327_t:CDS:1</fullName>
    </submittedName>
</protein>
<keyword evidence="3" id="KW-1185">Reference proteome</keyword>
<feature type="region of interest" description="Disordered" evidence="1">
    <location>
        <begin position="1"/>
        <end position="24"/>
    </location>
</feature>
<reference evidence="2" key="1">
    <citation type="submission" date="2021-06" db="EMBL/GenBank/DDBJ databases">
        <authorList>
            <person name="Kallberg Y."/>
            <person name="Tangrot J."/>
            <person name="Rosling A."/>
        </authorList>
    </citation>
    <scope>NUCLEOTIDE SEQUENCE</scope>
    <source>
        <strain evidence="2">IN212</strain>
    </source>
</reference>
<evidence type="ECO:0000256" key="1">
    <source>
        <dbReference type="SAM" id="MobiDB-lite"/>
    </source>
</evidence>
<evidence type="ECO:0000313" key="2">
    <source>
        <dbReference type="EMBL" id="CAG8497321.1"/>
    </source>
</evidence>
<dbReference type="OrthoDB" id="432234at2759"/>
<gene>
    <name evidence="2" type="ORF">RFULGI_LOCUS2271</name>
</gene>
<sequence>MCRRYNTETTLPKKFSAENNMDPGEIPHELKVERCENEVMDTVDYLTLNENQKKIFKQIEQHYKKKQNRTKRNQFSEAMFILPKGSDIDAINIDKLGSLNYPIAKILAVHTGDQEAKKADSDVAKGLESQLLLAKGAQVMLTVNL</sequence>
<evidence type="ECO:0000313" key="3">
    <source>
        <dbReference type="Proteomes" id="UP000789396"/>
    </source>
</evidence>
<comment type="caution">
    <text evidence="2">The sequence shown here is derived from an EMBL/GenBank/DDBJ whole genome shotgun (WGS) entry which is preliminary data.</text>
</comment>
<name>A0A9N9EZ51_9GLOM</name>
<organism evidence="2 3">
    <name type="scientific">Racocetra fulgida</name>
    <dbReference type="NCBI Taxonomy" id="60492"/>
    <lineage>
        <taxon>Eukaryota</taxon>
        <taxon>Fungi</taxon>
        <taxon>Fungi incertae sedis</taxon>
        <taxon>Mucoromycota</taxon>
        <taxon>Glomeromycotina</taxon>
        <taxon>Glomeromycetes</taxon>
        <taxon>Diversisporales</taxon>
        <taxon>Gigasporaceae</taxon>
        <taxon>Racocetra</taxon>
    </lineage>
</organism>